<dbReference type="OrthoDB" id="5971719at2759"/>
<evidence type="ECO:0000256" key="1">
    <source>
        <dbReference type="ARBA" id="ARBA00022443"/>
    </source>
</evidence>
<dbReference type="PRINTS" id="PR00499">
    <property type="entry name" value="P67PHOX"/>
</dbReference>
<dbReference type="EMBL" id="LXTC01000002">
    <property type="protein sequence ID" value="OBA22228.1"/>
    <property type="molecule type" value="Genomic_DNA"/>
</dbReference>
<dbReference type="InterPro" id="IPR036028">
    <property type="entry name" value="SH3-like_dom_sf"/>
</dbReference>
<feature type="domain" description="SH3" evidence="4">
    <location>
        <begin position="473"/>
        <end position="534"/>
    </location>
</feature>
<dbReference type="InterPro" id="IPR001452">
    <property type="entry name" value="SH3_domain"/>
</dbReference>
<feature type="domain" description="ADF-H" evidence="5">
    <location>
        <begin position="5"/>
        <end position="133"/>
    </location>
</feature>
<evidence type="ECO:0000256" key="2">
    <source>
        <dbReference type="PROSITE-ProRule" id="PRU00192"/>
    </source>
</evidence>
<keyword evidence="7" id="KW-1185">Reference proteome</keyword>
<evidence type="ECO:0000259" key="4">
    <source>
        <dbReference type="PROSITE" id="PS50002"/>
    </source>
</evidence>
<dbReference type="Pfam" id="PF00241">
    <property type="entry name" value="Cofilin_ADF"/>
    <property type="match status" value="1"/>
</dbReference>
<dbReference type="AlphaFoldDB" id="A0A1A0HE98"/>
<dbReference type="STRING" id="869754.A0A1A0HE98"/>
<evidence type="ECO:0000256" key="3">
    <source>
        <dbReference type="SAM" id="MobiDB-lite"/>
    </source>
</evidence>
<dbReference type="SUPFAM" id="SSF50044">
    <property type="entry name" value="SH3-domain"/>
    <property type="match status" value="2"/>
</dbReference>
<dbReference type="PANTHER" id="PTHR10829">
    <property type="entry name" value="CORTACTIN AND DREBRIN"/>
    <property type="match status" value="1"/>
</dbReference>
<reference evidence="6 7" key="1">
    <citation type="submission" date="2016-05" db="EMBL/GenBank/DDBJ databases">
        <title>Comparative genomics of biotechnologically important yeasts.</title>
        <authorList>
            <consortium name="DOE Joint Genome Institute"/>
            <person name="Riley R."/>
            <person name="Haridas S."/>
            <person name="Wolfe K.H."/>
            <person name="Lopes M.R."/>
            <person name="Hittinger C.T."/>
            <person name="Goker M."/>
            <person name="Salamov A."/>
            <person name="Wisecaver J."/>
            <person name="Long T.M."/>
            <person name="Aerts A.L."/>
            <person name="Barry K."/>
            <person name="Choi C."/>
            <person name="Clum A."/>
            <person name="Coughlan A.Y."/>
            <person name="Deshpande S."/>
            <person name="Douglass A.P."/>
            <person name="Hanson S.J."/>
            <person name="Klenk H.-P."/>
            <person name="LaButti K."/>
            <person name="Lapidus A."/>
            <person name="Lindquist E."/>
            <person name="Lipzen A."/>
            <person name="Meier-kolthoff J.P."/>
            <person name="Ohm R.A."/>
            <person name="Otillar R.P."/>
            <person name="Pangilinan J."/>
            <person name="Peng Y."/>
            <person name="Rokas A."/>
            <person name="Rosa C.A."/>
            <person name="Scheuner C."/>
            <person name="Sibirny A.A."/>
            <person name="Slot J.C."/>
            <person name="Stielow J.B."/>
            <person name="Sun H."/>
            <person name="Kurtzman C.P."/>
            <person name="Blackwell M."/>
            <person name="Grigoriev I.V."/>
            <person name="Jeffries T.W."/>
        </authorList>
    </citation>
    <scope>NUCLEOTIDE SEQUENCE [LARGE SCALE GENOMIC DNA]</scope>
    <source>
        <strain evidence="6 7">NRRL YB-4993</strain>
    </source>
</reference>
<organism evidence="6 7">
    <name type="scientific">Metschnikowia bicuspidata var. bicuspidata NRRL YB-4993</name>
    <dbReference type="NCBI Taxonomy" id="869754"/>
    <lineage>
        <taxon>Eukaryota</taxon>
        <taxon>Fungi</taxon>
        <taxon>Dikarya</taxon>
        <taxon>Ascomycota</taxon>
        <taxon>Saccharomycotina</taxon>
        <taxon>Pichiomycetes</taxon>
        <taxon>Metschnikowiaceae</taxon>
        <taxon>Metschnikowia</taxon>
    </lineage>
</organism>
<gene>
    <name evidence="6" type="ORF">METBIDRAFT_148747</name>
</gene>
<dbReference type="Proteomes" id="UP000092555">
    <property type="component" value="Unassembled WGS sequence"/>
</dbReference>
<proteinExistence type="predicted"/>
<dbReference type="GO" id="GO:0030427">
    <property type="term" value="C:site of polarized growth"/>
    <property type="evidence" value="ECO:0007669"/>
    <property type="project" value="TreeGrafter"/>
</dbReference>
<feature type="region of interest" description="Disordered" evidence="3">
    <location>
        <begin position="164"/>
        <end position="201"/>
    </location>
</feature>
<keyword evidence="1 2" id="KW-0728">SH3 domain</keyword>
<dbReference type="Gene3D" id="2.30.30.40">
    <property type="entry name" value="SH3 Domains"/>
    <property type="match status" value="2"/>
</dbReference>
<dbReference type="InterPro" id="IPR029006">
    <property type="entry name" value="ADF-H/Gelsolin-like_dom_sf"/>
</dbReference>
<accession>A0A1A0HE98</accession>
<name>A0A1A0HE98_9ASCO</name>
<feature type="region of interest" description="Disordered" evidence="3">
    <location>
        <begin position="308"/>
        <end position="378"/>
    </location>
</feature>
<dbReference type="Gene3D" id="3.40.20.10">
    <property type="entry name" value="Severin"/>
    <property type="match status" value="1"/>
</dbReference>
<dbReference type="GeneID" id="30027528"/>
<dbReference type="GO" id="GO:0030864">
    <property type="term" value="C:cortical actin cytoskeleton"/>
    <property type="evidence" value="ECO:0007669"/>
    <property type="project" value="TreeGrafter"/>
</dbReference>
<dbReference type="PROSITE" id="PS50002">
    <property type="entry name" value="SH3"/>
    <property type="match status" value="2"/>
</dbReference>
<feature type="compositionally biased region" description="Polar residues" evidence="3">
    <location>
        <begin position="369"/>
        <end position="378"/>
    </location>
</feature>
<dbReference type="GO" id="GO:0005884">
    <property type="term" value="C:actin filament"/>
    <property type="evidence" value="ECO:0007669"/>
    <property type="project" value="TreeGrafter"/>
</dbReference>
<dbReference type="SMART" id="SM00102">
    <property type="entry name" value="ADF"/>
    <property type="match status" value="1"/>
</dbReference>
<protein>
    <recommendedName>
        <fullName evidence="8">Actin binding protein</fullName>
    </recommendedName>
</protein>
<dbReference type="SUPFAM" id="SSF55753">
    <property type="entry name" value="Actin depolymerizing proteins"/>
    <property type="match status" value="1"/>
</dbReference>
<dbReference type="GO" id="GO:0030833">
    <property type="term" value="P:regulation of actin filament polymerization"/>
    <property type="evidence" value="ECO:0007669"/>
    <property type="project" value="TreeGrafter"/>
</dbReference>
<dbReference type="InterPro" id="IPR002108">
    <property type="entry name" value="ADF-H"/>
</dbReference>
<dbReference type="PROSITE" id="PS51263">
    <property type="entry name" value="ADF_H"/>
    <property type="match status" value="1"/>
</dbReference>
<feature type="domain" description="SH3" evidence="4">
    <location>
        <begin position="559"/>
        <end position="618"/>
    </location>
</feature>
<dbReference type="PRINTS" id="PR00452">
    <property type="entry name" value="SH3DOMAIN"/>
</dbReference>
<dbReference type="Pfam" id="PF00018">
    <property type="entry name" value="SH3_1"/>
    <property type="match status" value="2"/>
</dbReference>
<evidence type="ECO:0000313" key="6">
    <source>
        <dbReference type="EMBL" id="OBA22228.1"/>
    </source>
</evidence>
<dbReference type="SMART" id="SM00326">
    <property type="entry name" value="SH3"/>
    <property type="match status" value="2"/>
</dbReference>
<comment type="caution">
    <text evidence="6">The sequence shown here is derived from an EMBL/GenBank/DDBJ whole genome shotgun (WGS) entry which is preliminary data.</text>
</comment>
<dbReference type="RefSeq" id="XP_018712724.1">
    <property type="nucleotide sequence ID" value="XM_018854552.1"/>
</dbReference>
<evidence type="ECO:0008006" key="8">
    <source>
        <dbReference type="Google" id="ProtNLM"/>
    </source>
</evidence>
<sequence>MEKVDFSKNAKEINDLYTKVVRGDAQTSFAVFTVNKNNVLDATASGTGDLYEFVEAFSDGIVQFGLARVTVPGSDVSKNVLLGWCPDNAPVKLRLSFAPTFVEVARIFAGYHIQITARDPDDLDVDEIISKVSAAAGARYTYHANGQKGATMTKPVQPKSLPVNMVSEQNPVPNKDSLRKPKPMNSFKVSPTPVSASADDGWGDEEAIEERDFNAQPLENVPSAYVPTKVNIKELRNQKSDTISSHKDTDKIAEKYTHSDNHERIKLLHNDKKLEQLNKDERLTALPKPKISNSVSARYLTPRAESILPAKPSFGSRPIASAQPSNKSLPEGLFQNHANENGLTPAQAWAQKRGKYSVEPKNDDDEPQNDLSNLSINEKNGEWTEEALTIPKEIPAIFKRVPDEPSHFVEDTISPQDTFEEVEEPSNMVLNDNENNDENIALDDDKVHEQIQNETAGVAQGHFEAKNSKLAESRVISAVAQYDYDKDEDNEVSFKEGDAIIEIEFVDEEWWSGKNSRTGENGVFPGSYVTLDDSSLPKDDDETVPDNSLKIEPERITKSNGRSAIAEYDYEKEEDNEIGFREGDLIVDIEFVDEDWWSGKHSVSGEVGVFPGNFVSLQ</sequence>
<dbReference type="GO" id="GO:0051015">
    <property type="term" value="F:actin filament binding"/>
    <property type="evidence" value="ECO:0007669"/>
    <property type="project" value="TreeGrafter"/>
</dbReference>
<dbReference type="PANTHER" id="PTHR10829:SF25">
    <property type="entry name" value="DREBRIN-LIKE PROTEIN"/>
    <property type="match status" value="1"/>
</dbReference>
<evidence type="ECO:0000313" key="7">
    <source>
        <dbReference type="Proteomes" id="UP000092555"/>
    </source>
</evidence>
<dbReference type="CDD" id="cd11281">
    <property type="entry name" value="ADF_drebrin_like"/>
    <property type="match status" value="1"/>
</dbReference>
<evidence type="ECO:0000259" key="5">
    <source>
        <dbReference type="PROSITE" id="PS51263"/>
    </source>
</evidence>